<proteinExistence type="predicted"/>
<reference evidence="1 2" key="1">
    <citation type="submission" date="2018-02" db="EMBL/GenBank/DDBJ databases">
        <title>Complete genome and methylome analysis of Bacillus caldolyticus.</title>
        <authorList>
            <person name="Fomenkov A.I."/>
            <person name="Mersha F."/>
            <person name="Vincze T."/>
            <person name="Roberts R.J."/>
        </authorList>
    </citation>
    <scope>NUCLEOTIDE SEQUENCE [LARGE SCALE GENOMIC DNA]</scope>
    <source>
        <strain evidence="1 2">NEB414</strain>
        <plasmid evidence="1 2">pBcl1</plasmid>
    </source>
</reference>
<evidence type="ECO:0000313" key="2">
    <source>
        <dbReference type="Proteomes" id="UP000265462"/>
    </source>
</evidence>
<gene>
    <name evidence="1" type="ORF">CWI35_17980</name>
</gene>
<dbReference type="Gene3D" id="3.40.91.20">
    <property type="match status" value="1"/>
</dbReference>
<evidence type="ECO:0008006" key="3">
    <source>
        <dbReference type="Google" id="ProtNLM"/>
    </source>
</evidence>
<dbReference type="Proteomes" id="UP000265462">
    <property type="component" value="Plasmid pBcl1"/>
</dbReference>
<name>A0ABN5FZ19_BACCL</name>
<keyword evidence="1" id="KW-0614">Plasmid</keyword>
<dbReference type="EMBL" id="CP025075">
    <property type="protein sequence ID" value="AUI38363.1"/>
    <property type="molecule type" value="Genomic_DNA"/>
</dbReference>
<dbReference type="RefSeq" id="WP_119878030.1">
    <property type="nucleotide sequence ID" value="NZ_CP025075.1"/>
</dbReference>
<sequence length="56" mass="6636">MDVGVYIVTTKNFQRIMKREYNQNWDGSLTFEKVVRYLPHFKSAIQVPIYVIGIDL</sequence>
<dbReference type="Pfam" id="PF09195">
    <property type="entry name" value="Endonuc-BglII"/>
    <property type="match status" value="1"/>
</dbReference>
<keyword evidence="2" id="KW-1185">Reference proteome</keyword>
<protein>
    <recommendedName>
        <fullName evidence="3">Restriction endonuclease</fullName>
    </recommendedName>
</protein>
<accession>A0ABN5FZ19</accession>
<organism evidence="1 2">
    <name type="scientific">Bacillus caldolyticus</name>
    <dbReference type="NCBI Taxonomy" id="1394"/>
    <lineage>
        <taxon>Bacteria</taxon>
        <taxon>Bacillati</taxon>
        <taxon>Bacillota</taxon>
        <taxon>Bacilli</taxon>
        <taxon>Bacillales</taxon>
        <taxon>Anoxybacillaceae</taxon>
        <taxon>Geobacillus</taxon>
        <taxon>Geobacillus thermoleovorans group</taxon>
    </lineage>
</organism>
<geneLocation type="plasmid" evidence="1 2">
    <name>pBcl1</name>
</geneLocation>
<evidence type="ECO:0000313" key="1">
    <source>
        <dbReference type="EMBL" id="AUI38363.1"/>
    </source>
</evidence>
<dbReference type="InterPro" id="IPR011335">
    <property type="entry name" value="Restrct_endonuc-II-like"/>
</dbReference>
<dbReference type="InterPro" id="IPR015278">
    <property type="entry name" value="BglII-like"/>
</dbReference>
<dbReference type="InterPro" id="IPR011338">
    <property type="entry name" value="BamHI/BglII/BstY"/>
</dbReference>
<dbReference type="SUPFAM" id="SSF52980">
    <property type="entry name" value="Restriction endonuclease-like"/>
    <property type="match status" value="1"/>
</dbReference>